<dbReference type="InterPro" id="IPR001296">
    <property type="entry name" value="Glyco_trans_1"/>
</dbReference>
<keyword evidence="4" id="KW-1185">Reference proteome</keyword>
<dbReference type="InterPro" id="IPR028098">
    <property type="entry name" value="Glyco_trans_4-like_N"/>
</dbReference>
<feature type="domain" description="Glycosyl transferase family 1" evidence="1">
    <location>
        <begin position="191"/>
        <end position="337"/>
    </location>
</feature>
<evidence type="ECO:0000313" key="3">
    <source>
        <dbReference type="EMBL" id="GAA5525369.1"/>
    </source>
</evidence>
<protein>
    <recommendedName>
        <fullName evidence="5">Glycosyltransferase</fullName>
    </recommendedName>
</protein>
<proteinExistence type="predicted"/>
<dbReference type="Pfam" id="PF00534">
    <property type="entry name" value="Glycos_transf_1"/>
    <property type="match status" value="1"/>
</dbReference>
<dbReference type="Pfam" id="PF13439">
    <property type="entry name" value="Glyco_transf_4"/>
    <property type="match status" value="1"/>
</dbReference>
<evidence type="ECO:0000259" key="2">
    <source>
        <dbReference type="Pfam" id="PF13439"/>
    </source>
</evidence>
<dbReference type="EMBL" id="BAABRT010000014">
    <property type="protein sequence ID" value="GAA5525369.1"/>
    <property type="molecule type" value="Genomic_DNA"/>
</dbReference>
<gene>
    <name evidence="3" type="ORF">Maes01_01938</name>
</gene>
<evidence type="ECO:0000259" key="1">
    <source>
        <dbReference type="Pfam" id="PF00534"/>
    </source>
</evidence>
<accession>A0ABP9WQR8</accession>
<evidence type="ECO:0000313" key="4">
    <source>
        <dbReference type="Proteomes" id="UP001408594"/>
    </source>
</evidence>
<organism evidence="3 4">
    <name type="scientific">Microbulbifer aestuariivivens</name>
    <dbReference type="NCBI Taxonomy" id="1908308"/>
    <lineage>
        <taxon>Bacteria</taxon>
        <taxon>Pseudomonadati</taxon>
        <taxon>Pseudomonadota</taxon>
        <taxon>Gammaproteobacteria</taxon>
        <taxon>Cellvibrionales</taxon>
        <taxon>Microbulbiferaceae</taxon>
        <taxon>Microbulbifer</taxon>
    </lineage>
</organism>
<evidence type="ECO:0008006" key="5">
    <source>
        <dbReference type="Google" id="ProtNLM"/>
    </source>
</evidence>
<dbReference type="PANTHER" id="PTHR12526">
    <property type="entry name" value="GLYCOSYLTRANSFERASE"/>
    <property type="match status" value="1"/>
</dbReference>
<dbReference type="SUPFAM" id="SSF53756">
    <property type="entry name" value="UDP-Glycosyltransferase/glycogen phosphorylase"/>
    <property type="match status" value="1"/>
</dbReference>
<dbReference type="Gene3D" id="3.40.50.2000">
    <property type="entry name" value="Glycogen Phosphorylase B"/>
    <property type="match status" value="2"/>
</dbReference>
<reference evidence="3 4" key="1">
    <citation type="submission" date="2024-02" db="EMBL/GenBank/DDBJ databases">
        <title>Microbulbifer aestuariivivens NBRC 112533.</title>
        <authorList>
            <person name="Ichikawa N."/>
            <person name="Katano-Makiyama Y."/>
            <person name="Hidaka K."/>
        </authorList>
    </citation>
    <scope>NUCLEOTIDE SEQUENCE [LARGE SCALE GENOMIC DNA]</scope>
    <source>
        <strain evidence="3 4">NBRC 112533</strain>
    </source>
</reference>
<comment type="caution">
    <text evidence="3">The sequence shown here is derived from an EMBL/GenBank/DDBJ whole genome shotgun (WGS) entry which is preliminary data.</text>
</comment>
<dbReference type="Proteomes" id="UP001408594">
    <property type="component" value="Unassembled WGS sequence"/>
</dbReference>
<feature type="domain" description="Glycosyltransferase subfamily 4-like N-terminal" evidence="2">
    <location>
        <begin position="17"/>
        <end position="166"/>
    </location>
</feature>
<name>A0ABP9WQR8_9GAMM</name>
<sequence>MRVLQAVARMDASPEGRATLELGQELVRLGHESIVVSAGGELKDRLVLRGSRHVDMPLDRRRVLALRLVRPLRRLLLELDVDVVHARAPLPAWLFHLAIRGLPEAQRPKFVTSAHRVYKGGLFNSVMAAGQQVMAVSEFVAAQLRSEFSKKLVSTPEIVPGGINTRELDRNAPVSGHWHQRLLNDFPQLEGRNWLLLPAPLAPGMGHQQFLEMLSALNRQRGDIFGLVVGEVPPGGDKYARKLEQLALDLDLSGRVLFMGPRRDMRELYASARITYCLNETPEAYGQTAAEALAMHCPVIGYDLGGMAELLQKHFPLGLVHPGDPESLLRVTLAVLDGPVQVESSGLSLESMSQQVLSLYARA</sequence>
<dbReference type="PANTHER" id="PTHR12526:SF638">
    <property type="entry name" value="SPORE COAT PROTEIN SA"/>
    <property type="match status" value="1"/>
</dbReference>